<dbReference type="GO" id="GO:0005634">
    <property type="term" value="C:nucleus"/>
    <property type="evidence" value="ECO:0007669"/>
    <property type="project" value="TreeGrafter"/>
</dbReference>
<feature type="binding site" evidence="10">
    <location>
        <begin position="166"/>
        <end position="169"/>
    </location>
    <ligand>
        <name>NAD(+)</name>
        <dbReference type="ChEBI" id="CHEBI:57540"/>
    </ligand>
</feature>
<dbReference type="SUPFAM" id="SSF52467">
    <property type="entry name" value="DHS-like NAD/FAD-binding domain"/>
    <property type="match status" value="1"/>
</dbReference>
<feature type="binding site" evidence="10">
    <location>
        <begin position="263"/>
        <end position="264"/>
    </location>
    <ligand>
        <name>NAD(+)</name>
        <dbReference type="ChEBI" id="CHEBI:57540"/>
    </ligand>
</feature>
<evidence type="ECO:0000256" key="2">
    <source>
        <dbReference type="ARBA" id="ARBA00022679"/>
    </source>
</evidence>
<dbReference type="InterPro" id="IPR017328">
    <property type="entry name" value="Sirtuin_class_I"/>
</dbReference>
<dbReference type="Gene3D" id="3.30.1600.10">
    <property type="entry name" value="SIR2/SIRT2 'Small Domain"/>
    <property type="match status" value="1"/>
</dbReference>
<feature type="domain" description="Deacetylase sirtuin-type" evidence="14">
    <location>
        <begin position="56"/>
        <end position="338"/>
    </location>
</feature>
<evidence type="ECO:0000256" key="13">
    <source>
        <dbReference type="SAM" id="MobiDB-lite"/>
    </source>
</evidence>
<dbReference type="InterPro" id="IPR029035">
    <property type="entry name" value="DHS-like_NAD/FAD-binding_dom"/>
</dbReference>
<evidence type="ECO:0000259" key="14">
    <source>
        <dbReference type="PROSITE" id="PS50305"/>
    </source>
</evidence>
<feature type="binding site" evidence="10">
    <location>
        <begin position="287"/>
        <end position="289"/>
    </location>
    <ligand>
        <name>NAD(+)</name>
        <dbReference type="ChEBI" id="CHEBI:57540"/>
    </ligand>
</feature>
<gene>
    <name evidence="15" type="primary">Sirt2</name>
</gene>
<sequence length="397" mass="44226">MSEENATNSASASEEPAAAGNAETSENQSPMDLLQSLLKKFSLTSETEEDVEPPEKLLDELSVTGVANYILSEKCKNIVVMCGAGISTAAGIPDFRSPGTGLYDNLQKYDLKNPTDIFEITYFKKNPQPFFTLAKELYPGNYKATVGHFFLKLLEDKGKLQRVYTQNIDGLERVAGVDGEKIVEAHGTFYTNQCVDCKRSYSKEWMKEKIFKDEIPYCEDCKEGTSGLVKPDIVFFGEALPQRFFNLRYDDFQACDLLIVMGTSLKVQPFASLVGGVDAKTPRLLINRELCGETDPMMLMMGFNSGMDFESEKAYRDVALLGDCDDGCKDLCEKLGWLEDLLKLVADGDKQNENTTDDVTKKTDTEDKMDSKLSLETPTEKVSEKKNDPEQSNSPNL</sequence>
<dbReference type="GO" id="GO:0017136">
    <property type="term" value="F:histone deacetylase activity, NAD-dependent"/>
    <property type="evidence" value="ECO:0007669"/>
    <property type="project" value="InterPro"/>
</dbReference>
<reference evidence="15" key="1">
    <citation type="submission" date="2020-04" db="EMBL/GenBank/DDBJ databases">
        <authorList>
            <person name="Neveu A P."/>
        </authorList>
    </citation>
    <scope>NUCLEOTIDE SEQUENCE</scope>
    <source>
        <tissue evidence="15">Whole embryo</tissue>
    </source>
</reference>
<keyword evidence="5 8" id="KW-0520">NAD</keyword>
<keyword evidence="3 8" id="KW-0479">Metal-binding</keyword>
<evidence type="ECO:0000256" key="8">
    <source>
        <dbReference type="PIRNR" id="PIRNR037938"/>
    </source>
</evidence>
<feature type="binding site" evidence="11 12">
    <location>
        <position position="221"/>
    </location>
    <ligand>
        <name>Zn(2+)</name>
        <dbReference type="ChEBI" id="CHEBI:29105"/>
    </ligand>
</feature>
<dbReference type="InterPro" id="IPR003000">
    <property type="entry name" value="Sirtuin"/>
</dbReference>
<dbReference type="CDD" id="cd01408">
    <property type="entry name" value="SIRT1"/>
    <property type="match status" value="1"/>
</dbReference>
<protein>
    <recommendedName>
        <fullName evidence="8">NAD-dependent protein deacetylase</fullName>
        <ecNumber evidence="8">2.3.1.286</ecNumber>
    </recommendedName>
</protein>
<name>A0A6F9DSH9_9ASCI</name>
<dbReference type="EC" id="2.3.1.286" evidence="8"/>
<dbReference type="PROSITE" id="PS50305">
    <property type="entry name" value="SIRTUIN"/>
    <property type="match status" value="1"/>
</dbReference>
<feature type="binding site" evidence="11 12">
    <location>
        <position position="194"/>
    </location>
    <ligand>
        <name>Zn(2+)</name>
        <dbReference type="ChEBI" id="CHEBI:29105"/>
    </ligand>
</feature>
<comment type="catalytic activity">
    <reaction evidence="6">
        <text>N(6)-hexadecanoyl-L-lysyl-[protein] + NAD(+) + H2O = 2''-O-hexadecanoyl-ADP-D-ribose + nicotinamide + L-lysyl-[protein]</text>
        <dbReference type="Rhea" id="RHEA:70563"/>
        <dbReference type="Rhea" id="RHEA-COMP:9752"/>
        <dbReference type="Rhea" id="RHEA-COMP:14175"/>
        <dbReference type="ChEBI" id="CHEBI:15377"/>
        <dbReference type="ChEBI" id="CHEBI:17154"/>
        <dbReference type="ChEBI" id="CHEBI:29969"/>
        <dbReference type="ChEBI" id="CHEBI:57540"/>
        <dbReference type="ChEBI" id="CHEBI:138936"/>
        <dbReference type="ChEBI" id="CHEBI:189673"/>
    </reaction>
    <physiologicalReaction direction="left-to-right" evidence="6">
        <dbReference type="Rhea" id="RHEA:70564"/>
    </physiologicalReaction>
</comment>
<comment type="similarity">
    <text evidence="1 8">Belongs to the sirtuin family. Class I subfamily.</text>
</comment>
<dbReference type="GO" id="GO:0070403">
    <property type="term" value="F:NAD+ binding"/>
    <property type="evidence" value="ECO:0007669"/>
    <property type="project" value="UniProtKB-UniRule"/>
</dbReference>
<dbReference type="PANTHER" id="PTHR11085:SF6">
    <property type="entry name" value="NAD-DEPENDENT PROTEIN DEACETYLASE SIRTUIN-2"/>
    <property type="match status" value="1"/>
</dbReference>
<organism evidence="15">
    <name type="scientific">Phallusia mammillata</name>
    <dbReference type="NCBI Taxonomy" id="59560"/>
    <lineage>
        <taxon>Eukaryota</taxon>
        <taxon>Metazoa</taxon>
        <taxon>Chordata</taxon>
        <taxon>Tunicata</taxon>
        <taxon>Ascidiacea</taxon>
        <taxon>Phlebobranchia</taxon>
        <taxon>Ascidiidae</taxon>
        <taxon>Phallusia</taxon>
    </lineage>
</organism>
<keyword evidence="4 8" id="KW-0862">Zinc</keyword>
<evidence type="ECO:0000256" key="6">
    <source>
        <dbReference type="ARBA" id="ARBA00048378"/>
    </source>
</evidence>
<feature type="binding site" evidence="10">
    <location>
        <begin position="84"/>
        <end position="88"/>
    </location>
    <ligand>
        <name>NAD(+)</name>
        <dbReference type="ChEBI" id="CHEBI:57540"/>
    </ligand>
</feature>
<dbReference type="PANTHER" id="PTHR11085">
    <property type="entry name" value="NAD-DEPENDENT PROTEIN DEACYLASE SIRTUIN-5, MITOCHONDRIAL-RELATED"/>
    <property type="match status" value="1"/>
</dbReference>
<feature type="compositionally biased region" description="Low complexity" evidence="13">
    <location>
        <begin position="1"/>
        <end position="23"/>
    </location>
</feature>
<evidence type="ECO:0000256" key="11">
    <source>
        <dbReference type="PIRSR" id="PIRSR037938-3"/>
    </source>
</evidence>
<feature type="binding site" evidence="11 12">
    <location>
        <position position="218"/>
    </location>
    <ligand>
        <name>Zn(2+)</name>
        <dbReference type="ChEBI" id="CHEBI:29105"/>
    </ligand>
</feature>
<dbReference type="AlphaFoldDB" id="A0A6F9DSH9"/>
<feature type="binding site" evidence="11 12">
    <location>
        <position position="197"/>
    </location>
    <ligand>
        <name>Zn(2+)</name>
        <dbReference type="ChEBI" id="CHEBI:29105"/>
    </ligand>
</feature>
<evidence type="ECO:0000256" key="12">
    <source>
        <dbReference type="PROSITE-ProRule" id="PRU00236"/>
    </source>
</evidence>
<evidence type="ECO:0000256" key="3">
    <source>
        <dbReference type="ARBA" id="ARBA00022723"/>
    </source>
</evidence>
<comment type="cofactor">
    <cofactor evidence="11">
        <name>Zn(2+)</name>
        <dbReference type="ChEBI" id="CHEBI:29105"/>
    </cofactor>
    <text evidence="11">Binds 1 zinc ion per subunit.</text>
</comment>
<evidence type="ECO:0000256" key="5">
    <source>
        <dbReference type="ARBA" id="ARBA00023027"/>
    </source>
</evidence>
<evidence type="ECO:0000256" key="10">
    <source>
        <dbReference type="PIRSR" id="PIRSR037938-2"/>
    </source>
</evidence>
<feature type="region of interest" description="Disordered" evidence="13">
    <location>
        <begin position="1"/>
        <end position="29"/>
    </location>
</feature>
<dbReference type="InterPro" id="IPR026591">
    <property type="entry name" value="Sirtuin_cat_small_dom_sf"/>
</dbReference>
<feature type="region of interest" description="Disordered" evidence="13">
    <location>
        <begin position="351"/>
        <end position="397"/>
    </location>
</feature>
<comment type="catalytic activity">
    <reaction evidence="7">
        <text>N(6)-tetradecanoyl-L-lysyl-[protein] + NAD(+) + H2O = 2''-O-tetradecanoyl-ADP-D-ribose + nicotinamide + L-lysyl-[protein]</text>
        <dbReference type="Rhea" id="RHEA:70567"/>
        <dbReference type="Rhea" id="RHEA-COMP:9752"/>
        <dbReference type="Rhea" id="RHEA-COMP:15437"/>
        <dbReference type="ChEBI" id="CHEBI:15377"/>
        <dbReference type="ChEBI" id="CHEBI:17154"/>
        <dbReference type="ChEBI" id="CHEBI:29969"/>
        <dbReference type="ChEBI" id="CHEBI:57540"/>
        <dbReference type="ChEBI" id="CHEBI:141129"/>
        <dbReference type="ChEBI" id="CHEBI:189674"/>
    </reaction>
    <physiologicalReaction direction="left-to-right" evidence="7">
        <dbReference type="Rhea" id="RHEA:70568"/>
    </physiologicalReaction>
</comment>
<feature type="active site" description="Proton acceptor" evidence="9 12">
    <location>
        <position position="186"/>
    </location>
</feature>
<feature type="binding site" evidence="10">
    <location>
        <position position="324"/>
    </location>
    <ligand>
        <name>NAD(+)</name>
        <dbReference type="ChEBI" id="CHEBI:57540"/>
    </ligand>
</feature>
<evidence type="ECO:0000256" key="9">
    <source>
        <dbReference type="PIRSR" id="PIRSR037938-1"/>
    </source>
</evidence>
<evidence type="ECO:0000256" key="7">
    <source>
        <dbReference type="ARBA" id="ARBA00048905"/>
    </source>
</evidence>
<feature type="binding site" evidence="10">
    <location>
        <begin position="94"/>
        <end position="96"/>
    </location>
    <ligand>
        <name>NAD(+)</name>
        <dbReference type="ChEBI" id="CHEBI:57540"/>
    </ligand>
</feature>
<dbReference type="InterPro" id="IPR050134">
    <property type="entry name" value="NAD-dep_sirtuin_deacylases"/>
</dbReference>
<dbReference type="InterPro" id="IPR026590">
    <property type="entry name" value="Ssirtuin_cat_dom"/>
</dbReference>
<dbReference type="PIRSF" id="PIRSF037938">
    <property type="entry name" value="SIR2_euk"/>
    <property type="match status" value="1"/>
</dbReference>
<dbReference type="Pfam" id="PF02146">
    <property type="entry name" value="SIR2"/>
    <property type="match status" value="1"/>
</dbReference>
<feature type="compositionally biased region" description="Basic and acidic residues" evidence="13">
    <location>
        <begin position="351"/>
        <end position="389"/>
    </location>
</feature>
<evidence type="ECO:0000256" key="4">
    <source>
        <dbReference type="ARBA" id="ARBA00022833"/>
    </source>
</evidence>
<dbReference type="Gene3D" id="3.40.50.1220">
    <property type="entry name" value="TPP-binding domain"/>
    <property type="match status" value="1"/>
</dbReference>
<dbReference type="GO" id="GO:0008270">
    <property type="term" value="F:zinc ion binding"/>
    <property type="evidence" value="ECO:0007669"/>
    <property type="project" value="UniProtKB-UniRule"/>
</dbReference>
<dbReference type="EMBL" id="LR790217">
    <property type="protein sequence ID" value="CAB3266079.1"/>
    <property type="molecule type" value="mRNA"/>
</dbReference>
<evidence type="ECO:0000256" key="1">
    <source>
        <dbReference type="ARBA" id="ARBA00006924"/>
    </source>
</evidence>
<comment type="catalytic activity">
    <reaction evidence="8">
        <text>N(6)-acetyl-L-lysyl-[protein] + NAD(+) + H2O = 2''-O-acetyl-ADP-D-ribose + nicotinamide + L-lysyl-[protein]</text>
        <dbReference type="Rhea" id="RHEA:43636"/>
        <dbReference type="Rhea" id="RHEA-COMP:9752"/>
        <dbReference type="Rhea" id="RHEA-COMP:10731"/>
        <dbReference type="ChEBI" id="CHEBI:15377"/>
        <dbReference type="ChEBI" id="CHEBI:17154"/>
        <dbReference type="ChEBI" id="CHEBI:29969"/>
        <dbReference type="ChEBI" id="CHEBI:57540"/>
        <dbReference type="ChEBI" id="CHEBI:61930"/>
        <dbReference type="ChEBI" id="CHEBI:83767"/>
        <dbReference type="EC" id="2.3.1.286"/>
    </reaction>
</comment>
<proteinExistence type="evidence at transcript level"/>
<evidence type="ECO:0000313" key="15">
    <source>
        <dbReference type="EMBL" id="CAB3266079.1"/>
    </source>
</evidence>
<accession>A0A6F9DSH9</accession>
<keyword evidence="2 8" id="KW-0808">Transferase</keyword>